<name>A0A7R8H1W7_LEPSM</name>
<dbReference type="EMBL" id="HG994590">
    <property type="protein sequence ID" value="CAF2802479.1"/>
    <property type="molecule type" value="Genomic_DNA"/>
</dbReference>
<evidence type="ECO:0000313" key="1">
    <source>
        <dbReference type="EMBL" id="CAF2802479.1"/>
    </source>
</evidence>
<accession>A0A7R8H1W7</accession>
<sequence>MPKSNEVPRVVGQFKVCPKGRIERGIIIYCVPFILDPFDDESEDTFSTTRYSDPKAKLLDEHKKATQDNIERLFQFIEAAHINSIEEIMSLARDYLSNVPDVREAIITSREEFPQKQKCWFIGPVLRS</sequence>
<gene>
    <name evidence="1" type="ORF">LSAA_2976</name>
</gene>
<dbReference type="AlphaFoldDB" id="A0A7R8H1W7"/>
<evidence type="ECO:0000313" key="2">
    <source>
        <dbReference type="Proteomes" id="UP000675881"/>
    </source>
</evidence>
<protein>
    <submittedName>
        <fullName evidence="1">(salmon louse) hypothetical protein</fullName>
    </submittedName>
</protein>
<proteinExistence type="predicted"/>
<organism evidence="1 2">
    <name type="scientific">Lepeophtheirus salmonis</name>
    <name type="common">Salmon louse</name>
    <name type="synonym">Caligus salmonis</name>
    <dbReference type="NCBI Taxonomy" id="72036"/>
    <lineage>
        <taxon>Eukaryota</taxon>
        <taxon>Metazoa</taxon>
        <taxon>Ecdysozoa</taxon>
        <taxon>Arthropoda</taxon>
        <taxon>Crustacea</taxon>
        <taxon>Multicrustacea</taxon>
        <taxon>Hexanauplia</taxon>
        <taxon>Copepoda</taxon>
        <taxon>Siphonostomatoida</taxon>
        <taxon>Caligidae</taxon>
        <taxon>Lepeophtheirus</taxon>
    </lineage>
</organism>
<reference evidence="1" key="1">
    <citation type="submission" date="2021-02" db="EMBL/GenBank/DDBJ databases">
        <authorList>
            <person name="Bekaert M."/>
        </authorList>
    </citation>
    <scope>NUCLEOTIDE SEQUENCE</scope>
    <source>
        <strain evidence="1">IoA-00</strain>
    </source>
</reference>
<keyword evidence="2" id="KW-1185">Reference proteome</keyword>
<dbReference type="Proteomes" id="UP000675881">
    <property type="component" value="Chromosome 11"/>
</dbReference>